<feature type="domain" description="DUF58" evidence="2">
    <location>
        <begin position="69"/>
        <end position="250"/>
    </location>
</feature>
<sequence length="315" mass="33296">MTPTAPGDAAGDGPAAELAPSAGTTVEASRLLALRHVVARSRIGLSRRTASLPGPVITRRRGRGSETDEIRLWAHGDDMRHIDRNSTARTGEPHVRTFRDEREQATLLVADFRPPMLFGTRRAFRSVACAEILALTGWRAVESGGRVALVAAGADGFEVVRPGGGDRAMTAVAGGLARAHAAALTSSDTRVPGLADALDAAVRLLPRGGSILLATGLDAPGDDFDEALLRARWRCDVKVALVIDAFERRPPAGSFPFVTFAGRRGLRVVGRRPDPPEDDRLARLHRLGADAVEIDASLSPEDQLASLGALHASLG</sequence>
<dbReference type="PANTHER" id="PTHR33608:SF12">
    <property type="entry name" value="DUF58 DOMAIN-CONTAINING PROTEIN"/>
    <property type="match status" value="1"/>
</dbReference>
<keyword evidence="4" id="KW-1185">Reference proteome</keyword>
<protein>
    <submittedName>
        <fullName evidence="3">DUF58 domain-containing protein</fullName>
    </submittedName>
</protein>
<dbReference type="InterPro" id="IPR002881">
    <property type="entry name" value="DUF58"/>
</dbReference>
<evidence type="ECO:0000256" key="1">
    <source>
        <dbReference type="SAM" id="MobiDB-lite"/>
    </source>
</evidence>
<proteinExistence type="predicted"/>
<name>A0A931I4D0_9HYPH</name>
<dbReference type="PANTHER" id="PTHR33608">
    <property type="entry name" value="BLL2464 PROTEIN"/>
    <property type="match status" value="1"/>
</dbReference>
<reference evidence="3" key="1">
    <citation type="submission" date="2020-12" db="EMBL/GenBank/DDBJ databases">
        <title>Methylobrevis albus sp. nov., isolated from fresh water lack sediment.</title>
        <authorList>
            <person name="Zou Q."/>
        </authorList>
    </citation>
    <scope>NUCLEOTIDE SEQUENCE</scope>
    <source>
        <strain evidence="3">L22</strain>
    </source>
</reference>
<feature type="region of interest" description="Disordered" evidence="1">
    <location>
        <begin position="1"/>
        <end position="22"/>
    </location>
</feature>
<evidence type="ECO:0000313" key="3">
    <source>
        <dbReference type="EMBL" id="MBH0239254.1"/>
    </source>
</evidence>
<evidence type="ECO:0000259" key="2">
    <source>
        <dbReference type="Pfam" id="PF01882"/>
    </source>
</evidence>
<evidence type="ECO:0000313" key="4">
    <source>
        <dbReference type="Proteomes" id="UP000631694"/>
    </source>
</evidence>
<organism evidence="3 4">
    <name type="scientific">Methylobrevis albus</name>
    <dbReference type="NCBI Taxonomy" id="2793297"/>
    <lineage>
        <taxon>Bacteria</taxon>
        <taxon>Pseudomonadati</taxon>
        <taxon>Pseudomonadota</taxon>
        <taxon>Alphaproteobacteria</taxon>
        <taxon>Hyphomicrobiales</taxon>
        <taxon>Pleomorphomonadaceae</taxon>
        <taxon>Methylobrevis</taxon>
    </lineage>
</organism>
<comment type="caution">
    <text evidence="3">The sequence shown here is derived from an EMBL/GenBank/DDBJ whole genome shotgun (WGS) entry which is preliminary data.</text>
</comment>
<dbReference type="AlphaFoldDB" id="A0A931I4D0"/>
<gene>
    <name evidence="3" type="ORF">I5731_15625</name>
</gene>
<dbReference type="Proteomes" id="UP000631694">
    <property type="component" value="Unassembled WGS sequence"/>
</dbReference>
<feature type="compositionally biased region" description="Low complexity" evidence="1">
    <location>
        <begin position="1"/>
        <end position="16"/>
    </location>
</feature>
<dbReference type="EMBL" id="JADZLT010000053">
    <property type="protein sequence ID" value="MBH0239254.1"/>
    <property type="molecule type" value="Genomic_DNA"/>
</dbReference>
<dbReference type="RefSeq" id="WP_197312335.1">
    <property type="nucleotide sequence ID" value="NZ_JADZLT010000053.1"/>
</dbReference>
<accession>A0A931I4D0</accession>
<dbReference type="Pfam" id="PF01882">
    <property type="entry name" value="DUF58"/>
    <property type="match status" value="1"/>
</dbReference>